<dbReference type="RefSeq" id="WP_304214695.1">
    <property type="nucleotide sequence ID" value="NZ_JBHUEK010000026.1"/>
</dbReference>
<name>A0ABW4MSS3_9BACI</name>
<evidence type="ECO:0000313" key="1">
    <source>
        <dbReference type="EMBL" id="MFD1780681.1"/>
    </source>
</evidence>
<organism evidence="1 2">
    <name type="scientific">Fredinandcohnia salidurans</name>
    <dbReference type="NCBI Taxonomy" id="2595041"/>
    <lineage>
        <taxon>Bacteria</taxon>
        <taxon>Bacillati</taxon>
        <taxon>Bacillota</taxon>
        <taxon>Bacilli</taxon>
        <taxon>Bacillales</taxon>
        <taxon>Bacillaceae</taxon>
        <taxon>Fredinandcohnia</taxon>
    </lineage>
</organism>
<dbReference type="Proteomes" id="UP001597227">
    <property type="component" value="Unassembled WGS sequence"/>
</dbReference>
<proteinExistence type="predicted"/>
<gene>
    <name evidence="1" type="ORF">ACFSFW_18610</name>
</gene>
<accession>A0ABW4MSS3</accession>
<protein>
    <recommendedName>
        <fullName evidence="3">DUF3726 domain-containing protein</fullName>
    </recommendedName>
</protein>
<evidence type="ECO:0000313" key="2">
    <source>
        <dbReference type="Proteomes" id="UP001597227"/>
    </source>
</evidence>
<reference evidence="2" key="1">
    <citation type="journal article" date="2019" name="Int. J. Syst. Evol. Microbiol.">
        <title>The Global Catalogue of Microorganisms (GCM) 10K type strain sequencing project: providing services to taxonomists for standard genome sequencing and annotation.</title>
        <authorList>
            <consortium name="The Broad Institute Genomics Platform"/>
            <consortium name="The Broad Institute Genome Sequencing Center for Infectious Disease"/>
            <person name="Wu L."/>
            <person name="Ma J."/>
        </authorList>
    </citation>
    <scope>NUCLEOTIDE SEQUENCE [LARGE SCALE GENOMIC DNA]</scope>
    <source>
        <strain evidence="2">CCUG 15531</strain>
    </source>
</reference>
<sequence>MRVSYVELFQHCKKVFCAGGTPYGCADDGAEVVTWSEFIGLEGMHVLQQEILDNPHSLMEGIELVSEENGLYRFDGNGQSAIILGKMMADYALSLSETNKTVRVYMHNTTRSRLLAKPAHDIATRNRGCIIRYKTMEGNPMWILSTPGMTFPLLVEGEVAERILQQNLTAELGKYETTNLASDGFWLVCTTEIELITSCIRELRQEASKGTITLTESTYLKANFEKAYHNGAKVDPILWNSLNEIGRQTLVTATELSRLRGAGELAT</sequence>
<dbReference type="EMBL" id="JBHUEK010000026">
    <property type="protein sequence ID" value="MFD1780681.1"/>
    <property type="molecule type" value="Genomic_DNA"/>
</dbReference>
<dbReference type="SUPFAM" id="SSF89733">
    <property type="entry name" value="L-sulfolactate dehydrogenase-like"/>
    <property type="match status" value="1"/>
</dbReference>
<dbReference type="InterPro" id="IPR036111">
    <property type="entry name" value="Mal/L-sulfo/L-lacto_DH-like_sf"/>
</dbReference>
<comment type="caution">
    <text evidence="1">The sequence shown here is derived from an EMBL/GenBank/DDBJ whole genome shotgun (WGS) entry which is preliminary data.</text>
</comment>
<keyword evidence="2" id="KW-1185">Reference proteome</keyword>
<evidence type="ECO:0008006" key="3">
    <source>
        <dbReference type="Google" id="ProtNLM"/>
    </source>
</evidence>